<feature type="domain" description="DUF2007" evidence="2">
    <location>
        <begin position="1"/>
        <end position="67"/>
    </location>
</feature>
<dbReference type="InterPro" id="IPR018551">
    <property type="entry name" value="DUF2007"/>
</dbReference>
<feature type="transmembrane region" description="Helical" evidence="1">
    <location>
        <begin position="85"/>
        <end position="106"/>
    </location>
</feature>
<keyword evidence="4" id="KW-1185">Reference proteome</keyword>
<proteinExistence type="predicted"/>
<protein>
    <submittedName>
        <fullName evidence="3">DUF2007 domain-containing protein</fullName>
    </submittedName>
</protein>
<dbReference type="Proteomes" id="UP000597877">
    <property type="component" value="Unassembled WGS sequence"/>
</dbReference>
<evidence type="ECO:0000313" key="4">
    <source>
        <dbReference type="Proteomes" id="UP000597877"/>
    </source>
</evidence>
<name>A0ABR7F2J6_9FIRM</name>
<dbReference type="RefSeq" id="WP_118589816.1">
    <property type="nucleotide sequence ID" value="NZ_JACOOZ010000004.1"/>
</dbReference>
<dbReference type="SUPFAM" id="SSF54913">
    <property type="entry name" value="GlnB-like"/>
    <property type="match status" value="1"/>
</dbReference>
<reference evidence="3 4" key="1">
    <citation type="submission" date="2020-08" db="EMBL/GenBank/DDBJ databases">
        <title>Genome public.</title>
        <authorList>
            <person name="Liu C."/>
            <person name="Sun Q."/>
        </authorList>
    </citation>
    <scope>NUCLEOTIDE SEQUENCE [LARGE SCALE GENOMIC DNA]</scope>
    <source>
        <strain evidence="3 4">BX4</strain>
    </source>
</reference>
<evidence type="ECO:0000313" key="3">
    <source>
        <dbReference type="EMBL" id="MBC5667818.1"/>
    </source>
</evidence>
<dbReference type="Gene3D" id="3.30.70.790">
    <property type="entry name" value="UreE, C-terminal domain"/>
    <property type="match status" value="1"/>
</dbReference>
<gene>
    <name evidence="3" type="ORF">H8S00_07480</name>
</gene>
<accession>A0ABR7F2J6</accession>
<evidence type="ECO:0000259" key="2">
    <source>
        <dbReference type="Pfam" id="PF09413"/>
    </source>
</evidence>
<keyword evidence="1" id="KW-0472">Membrane</keyword>
<dbReference type="EMBL" id="JACOOZ010000004">
    <property type="protein sequence ID" value="MBC5667818.1"/>
    <property type="molecule type" value="Genomic_DNA"/>
</dbReference>
<keyword evidence="1" id="KW-1133">Transmembrane helix</keyword>
<dbReference type="InterPro" id="IPR011322">
    <property type="entry name" value="N-reg_PII-like_a/b"/>
</dbReference>
<sequence length="110" mass="12466">MKEVYSTNNEVELQMLVGLLESCNIQTNVRAGGAGDYFRVKGSDVMIYKSVLVRDEDWEKAVKIAKDNGFEKKKQTVKRGKGEVWLGRILLVIFVAIFLVNVYMAVADYL</sequence>
<dbReference type="Pfam" id="PF09413">
    <property type="entry name" value="DUF2007"/>
    <property type="match status" value="1"/>
</dbReference>
<evidence type="ECO:0000256" key="1">
    <source>
        <dbReference type="SAM" id="Phobius"/>
    </source>
</evidence>
<keyword evidence="1" id="KW-0812">Transmembrane</keyword>
<organism evidence="3 4">
    <name type="scientific">Eubacterium segne</name>
    <dbReference type="NCBI Taxonomy" id="2763045"/>
    <lineage>
        <taxon>Bacteria</taxon>
        <taxon>Bacillati</taxon>
        <taxon>Bacillota</taxon>
        <taxon>Clostridia</taxon>
        <taxon>Eubacteriales</taxon>
        <taxon>Eubacteriaceae</taxon>
        <taxon>Eubacterium</taxon>
    </lineage>
</organism>
<comment type="caution">
    <text evidence="3">The sequence shown here is derived from an EMBL/GenBank/DDBJ whole genome shotgun (WGS) entry which is preliminary data.</text>
</comment>